<dbReference type="Gene3D" id="3.30.450.40">
    <property type="match status" value="1"/>
</dbReference>
<dbReference type="InterPro" id="IPR036388">
    <property type="entry name" value="WH-like_DNA-bd_sf"/>
</dbReference>
<dbReference type="EMBL" id="JAENIL010000045">
    <property type="protein sequence ID" value="MBK1879340.1"/>
    <property type="molecule type" value="Genomic_DNA"/>
</dbReference>
<accession>A0A934RX37</accession>
<evidence type="ECO:0000313" key="3">
    <source>
        <dbReference type="EMBL" id="MBK1879340.1"/>
    </source>
</evidence>
<evidence type="ECO:0000313" key="4">
    <source>
        <dbReference type="Proteomes" id="UP000617628"/>
    </source>
</evidence>
<sequence>MSHIALGRGLKVLHHLVQHGTARFKDLAELLDPISPASQMRLLQTLINLGEIEKHENQYRLSSSSFFGVASSNDPFAIKPEEDEKISEIVRGLARETSYSAAVFGWVTPGTMVILNSYVPIGNEVRYRPAGQEWPLVPFHDYSKLFLAYTPEFYQEDAFFRWNLYLNDGYRINGFQDFVERLNKIKEQGFALSDEIKRTFGSLVLPVFVHEEKMPRFALGILIHNNPSDERIEELKGLLQNGADSLVEILKDNVSPKQLEMDAARLSRGVRYVDPHE</sequence>
<gene>
    <name evidence="3" type="ORF">JIN87_20805</name>
</gene>
<name>A0A934RX37_9BACT</name>
<evidence type="ECO:0000256" key="2">
    <source>
        <dbReference type="ARBA" id="ARBA00023163"/>
    </source>
</evidence>
<dbReference type="AlphaFoldDB" id="A0A934RX37"/>
<dbReference type="SUPFAM" id="SSF55781">
    <property type="entry name" value="GAF domain-like"/>
    <property type="match status" value="1"/>
</dbReference>
<keyword evidence="1" id="KW-0805">Transcription regulation</keyword>
<dbReference type="Gene3D" id="1.10.10.10">
    <property type="entry name" value="Winged helix-like DNA-binding domain superfamily/Winged helix DNA-binding domain"/>
    <property type="match status" value="1"/>
</dbReference>
<reference evidence="3" key="1">
    <citation type="submission" date="2021-01" db="EMBL/GenBank/DDBJ databases">
        <title>Modified the classification status of verrucomicrobia.</title>
        <authorList>
            <person name="Feng X."/>
        </authorList>
    </citation>
    <scope>NUCLEOTIDE SEQUENCE</scope>
    <source>
        <strain evidence="3">KCTC 13126</strain>
    </source>
</reference>
<keyword evidence="4" id="KW-1185">Reference proteome</keyword>
<comment type="caution">
    <text evidence="3">The sequence shown here is derived from an EMBL/GenBank/DDBJ whole genome shotgun (WGS) entry which is preliminary data.</text>
</comment>
<dbReference type="InterPro" id="IPR029016">
    <property type="entry name" value="GAF-like_dom_sf"/>
</dbReference>
<dbReference type="SUPFAM" id="SSF46785">
    <property type="entry name" value="Winged helix' DNA-binding domain"/>
    <property type="match status" value="1"/>
</dbReference>
<organism evidence="3 4">
    <name type="scientific">Pelagicoccus mobilis</name>
    <dbReference type="NCBI Taxonomy" id="415221"/>
    <lineage>
        <taxon>Bacteria</taxon>
        <taxon>Pseudomonadati</taxon>
        <taxon>Verrucomicrobiota</taxon>
        <taxon>Opitutia</taxon>
        <taxon>Puniceicoccales</taxon>
        <taxon>Pelagicoccaceae</taxon>
        <taxon>Pelagicoccus</taxon>
    </lineage>
</organism>
<dbReference type="InterPro" id="IPR036390">
    <property type="entry name" value="WH_DNA-bd_sf"/>
</dbReference>
<dbReference type="RefSeq" id="WP_200357553.1">
    <property type="nucleotide sequence ID" value="NZ_JAENIL010000045.1"/>
</dbReference>
<dbReference type="Proteomes" id="UP000617628">
    <property type="component" value="Unassembled WGS sequence"/>
</dbReference>
<keyword evidence="2" id="KW-0804">Transcription</keyword>
<proteinExistence type="predicted"/>
<evidence type="ECO:0000256" key="1">
    <source>
        <dbReference type="ARBA" id="ARBA00023015"/>
    </source>
</evidence>
<protein>
    <submittedName>
        <fullName evidence="3">Uncharacterized protein</fullName>
    </submittedName>
</protein>